<name>A0A4R2LA38_9FIRM</name>
<keyword evidence="4" id="KW-1185">Reference proteome</keyword>
<comment type="caution">
    <text evidence="3">The sequence shown here is derived from an EMBL/GenBank/DDBJ whole genome shotgun (WGS) entry which is preliminary data.</text>
</comment>
<evidence type="ECO:0000259" key="2">
    <source>
        <dbReference type="Pfam" id="PF12395"/>
    </source>
</evidence>
<evidence type="ECO:0000313" key="3">
    <source>
        <dbReference type="EMBL" id="TCO84129.1"/>
    </source>
</evidence>
<feature type="domain" description="DUF1835" evidence="1">
    <location>
        <begin position="53"/>
        <end position="156"/>
    </location>
</feature>
<reference evidence="3 4" key="1">
    <citation type="submission" date="2019-03" db="EMBL/GenBank/DDBJ databases">
        <title>Genomic Encyclopedia of Type Strains, Phase IV (KMG-IV): sequencing the most valuable type-strain genomes for metagenomic binning, comparative biology and taxonomic classification.</title>
        <authorList>
            <person name="Goeker M."/>
        </authorList>
    </citation>
    <scope>NUCLEOTIDE SEQUENCE [LARGE SCALE GENOMIC DNA]</scope>
    <source>
        <strain evidence="3 4">DSM 28559</strain>
    </source>
</reference>
<gene>
    <name evidence="3" type="ORF">EV212_10921</name>
</gene>
<evidence type="ECO:0000313" key="4">
    <source>
        <dbReference type="Proteomes" id="UP000295711"/>
    </source>
</evidence>
<dbReference type="AlphaFoldDB" id="A0A4R2LA38"/>
<organism evidence="3 4">
    <name type="scientific">Frisingicoccus caecimuris</name>
    <dbReference type="NCBI Taxonomy" id="1796636"/>
    <lineage>
        <taxon>Bacteria</taxon>
        <taxon>Bacillati</taxon>
        <taxon>Bacillota</taxon>
        <taxon>Clostridia</taxon>
        <taxon>Lachnospirales</taxon>
        <taxon>Lachnospiraceae</taxon>
        <taxon>Frisingicoccus</taxon>
    </lineage>
</organism>
<dbReference type="Pfam" id="PF12395">
    <property type="entry name" value="DUF3658"/>
    <property type="match status" value="1"/>
</dbReference>
<dbReference type="RefSeq" id="WP_243115520.1">
    <property type="nucleotide sequence ID" value="NZ_JANKAQ010000010.1"/>
</dbReference>
<dbReference type="InterPro" id="IPR014973">
    <property type="entry name" value="DUF1835"/>
</dbReference>
<proteinExistence type="predicted"/>
<sequence length="296" mass="34173">MIEILFGESEAGSMKAAKNKIVVGKVNGPVSVWMAGKKTPPQKPFTGWIEGTSEEVICLGFMLDIGNIKEQMDSPYRRELIYSMYAQNQWEQDGETEEELKNVGDVYVKELYRLMDFLDHGEAVRIWYSDTPYSRCGFYNLCQILKGYENETSAVKLPAHIVREKCIVTYQSWSEVSAEEFAGFLPYERSLSKEEVRMYAMLWSGLIEENSPLRAVVNGKVLSVPEDFYDFLIWKRLKNVPLKEARLIGDILGQSPIGVGDWWYNRRIEYYIKQGEIRVVEDSKNKYARMICSNRG</sequence>
<accession>A0A4R2LA38</accession>
<evidence type="ECO:0000259" key="1">
    <source>
        <dbReference type="Pfam" id="PF08874"/>
    </source>
</evidence>
<protein>
    <submittedName>
        <fullName evidence="3">Uncharacterized protein DUF1835</fullName>
    </submittedName>
</protein>
<dbReference type="Proteomes" id="UP000295711">
    <property type="component" value="Unassembled WGS sequence"/>
</dbReference>
<dbReference type="Pfam" id="PF08874">
    <property type="entry name" value="DUF1835"/>
    <property type="match status" value="1"/>
</dbReference>
<dbReference type="EMBL" id="SLXA01000009">
    <property type="protein sequence ID" value="TCO84129.1"/>
    <property type="molecule type" value="Genomic_DNA"/>
</dbReference>
<feature type="domain" description="DUF3658" evidence="2">
    <location>
        <begin position="185"/>
        <end position="284"/>
    </location>
</feature>
<dbReference type="InterPro" id="IPR022123">
    <property type="entry name" value="DUF3658"/>
</dbReference>